<dbReference type="InterPro" id="IPR001972">
    <property type="entry name" value="Stomatin_HflK_fam"/>
</dbReference>
<accession>S7TWF1</accession>
<evidence type="ECO:0000256" key="4">
    <source>
        <dbReference type="ARBA" id="ARBA00022989"/>
    </source>
</evidence>
<dbReference type="SUPFAM" id="SSF117892">
    <property type="entry name" value="Band 7/SPFH domain"/>
    <property type="match status" value="2"/>
</dbReference>
<dbReference type="PRINTS" id="PR00721">
    <property type="entry name" value="STOMATIN"/>
</dbReference>
<sequence>MIYRNTIVALVLVAAMVLFASAYVVDETEQVVITRFGRIIGDAKTTPGLKLKLPFIDQANFFPKILLQWDGDPGQIPTKEKTYIWVDAFARWKIVDPIKFLQTVTDVFNANGRLNDIIDPAVRNAITSHKLIEAVRTSNRPLSFLDLGWQEEEEEESKERKQAKINYGRRKLLEGILKQAQPKVDQFGIELVDVQIKRIDYVDTVRNSVFNRMIAERKQIAEKIRSEGRGEAQKIRGQKERELKRITSEAYRTAEVIKGKADAEATKLYAEAFNLDPDFYSFVKTLEVYGNALGQNSSLVMSTDSDFLQYLKGYAEAVKP</sequence>
<comment type="similarity">
    <text evidence="2 6">Belongs to the band 7/mec-2 family. HflC subfamily.</text>
</comment>
<dbReference type="SMART" id="SM00244">
    <property type="entry name" value="PHB"/>
    <property type="match status" value="1"/>
</dbReference>
<dbReference type="InterPro" id="IPR036013">
    <property type="entry name" value="Band_7/SPFH_dom_sf"/>
</dbReference>
<dbReference type="Gene3D" id="3.30.479.30">
    <property type="entry name" value="Band 7 domain"/>
    <property type="match status" value="1"/>
</dbReference>
<evidence type="ECO:0000256" key="6">
    <source>
        <dbReference type="PIRNR" id="PIRNR005651"/>
    </source>
</evidence>
<dbReference type="PIRSF" id="PIRSF005651">
    <property type="entry name" value="HflC"/>
    <property type="match status" value="1"/>
</dbReference>
<dbReference type="STRING" id="897.B2D07_06290"/>
<evidence type="ECO:0000256" key="2">
    <source>
        <dbReference type="ARBA" id="ARBA00007862"/>
    </source>
</evidence>
<evidence type="ECO:0000256" key="5">
    <source>
        <dbReference type="ARBA" id="ARBA00023136"/>
    </source>
</evidence>
<comment type="caution">
    <text evidence="8">The sequence shown here is derived from an EMBL/GenBank/DDBJ whole genome shotgun (WGS) entry which is preliminary data.</text>
</comment>
<dbReference type="InterPro" id="IPR001107">
    <property type="entry name" value="Band_7"/>
</dbReference>
<evidence type="ECO:0000313" key="8">
    <source>
        <dbReference type="EMBL" id="EPR41376.1"/>
    </source>
</evidence>
<dbReference type="GO" id="GO:0016020">
    <property type="term" value="C:membrane"/>
    <property type="evidence" value="ECO:0007669"/>
    <property type="project" value="UniProtKB-SubCell"/>
</dbReference>
<dbReference type="eggNOG" id="COG0330">
    <property type="taxonomic scope" value="Bacteria"/>
</dbReference>
<dbReference type="OrthoDB" id="9812991at2"/>
<evidence type="ECO:0000313" key="9">
    <source>
        <dbReference type="Proteomes" id="UP000014977"/>
    </source>
</evidence>
<comment type="subcellular location">
    <subcellularLocation>
        <location evidence="1">Membrane</location>
        <topology evidence="1">Single-pass membrane protein</topology>
    </subcellularLocation>
</comment>
<dbReference type="CDD" id="cd03405">
    <property type="entry name" value="SPFH_HflC"/>
    <property type="match status" value="1"/>
</dbReference>
<proteinExistence type="inferred from homology"/>
<evidence type="ECO:0000259" key="7">
    <source>
        <dbReference type="SMART" id="SM00244"/>
    </source>
</evidence>
<dbReference type="PANTHER" id="PTHR42911:SF1">
    <property type="entry name" value="MODULATOR OF FTSH PROTEASE HFLC"/>
    <property type="match status" value="1"/>
</dbReference>
<keyword evidence="5" id="KW-0472">Membrane</keyword>
<dbReference type="RefSeq" id="WP_020876588.1">
    <property type="nucleotide sequence ID" value="NZ_ATHJ01000076.1"/>
</dbReference>
<feature type="domain" description="Band 7" evidence="7">
    <location>
        <begin position="20"/>
        <end position="213"/>
    </location>
</feature>
<gene>
    <name evidence="8" type="ORF">dsmv_2157</name>
</gene>
<reference evidence="8 9" key="1">
    <citation type="journal article" date="2013" name="Genome Announc.">
        <title>Draft genome sequences for three mercury-methylating, sulfate-reducing bacteria.</title>
        <authorList>
            <person name="Brown S.D."/>
            <person name="Hurt R.A.Jr."/>
            <person name="Gilmour C.C."/>
            <person name="Elias D.A."/>
        </authorList>
    </citation>
    <scope>NUCLEOTIDE SEQUENCE [LARGE SCALE GENOMIC DNA]</scope>
    <source>
        <strain evidence="8 9">DSM 2059</strain>
    </source>
</reference>
<dbReference type="PANTHER" id="PTHR42911">
    <property type="entry name" value="MODULATOR OF FTSH PROTEASE HFLC"/>
    <property type="match status" value="1"/>
</dbReference>
<evidence type="ECO:0000256" key="3">
    <source>
        <dbReference type="ARBA" id="ARBA00022692"/>
    </source>
</evidence>
<dbReference type="NCBIfam" id="TIGR01932">
    <property type="entry name" value="hflC"/>
    <property type="match status" value="1"/>
</dbReference>
<keyword evidence="3" id="KW-0812">Transmembrane</keyword>
<dbReference type="InterPro" id="IPR010200">
    <property type="entry name" value="HflC"/>
</dbReference>
<dbReference type="Pfam" id="PF01145">
    <property type="entry name" value="Band_7"/>
    <property type="match status" value="1"/>
</dbReference>
<name>S7TWF1_DESML</name>
<dbReference type="AlphaFoldDB" id="S7TWF1"/>
<comment type="function">
    <text evidence="6">HflC and HflK could regulate a protease.</text>
</comment>
<protein>
    <recommendedName>
        <fullName evidence="6">Protein HflC</fullName>
    </recommendedName>
</protein>
<organism evidence="8 9">
    <name type="scientific">Desulfococcus multivorans DSM 2059</name>
    <dbReference type="NCBI Taxonomy" id="1121405"/>
    <lineage>
        <taxon>Bacteria</taxon>
        <taxon>Pseudomonadati</taxon>
        <taxon>Thermodesulfobacteriota</taxon>
        <taxon>Desulfobacteria</taxon>
        <taxon>Desulfobacterales</taxon>
        <taxon>Desulfococcaceae</taxon>
        <taxon>Desulfococcus</taxon>
    </lineage>
</organism>
<keyword evidence="9" id="KW-1185">Reference proteome</keyword>
<evidence type="ECO:0000256" key="1">
    <source>
        <dbReference type="ARBA" id="ARBA00004167"/>
    </source>
</evidence>
<keyword evidence="4" id="KW-1133">Transmembrane helix</keyword>
<dbReference type="EMBL" id="ATHJ01000076">
    <property type="protein sequence ID" value="EPR41376.1"/>
    <property type="molecule type" value="Genomic_DNA"/>
</dbReference>
<dbReference type="Proteomes" id="UP000014977">
    <property type="component" value="Unassembled WGS sequence"/>
</dbReference>